<dbReference type="AlphaFoldDB" id="A0A643JYZ3"/>
<dbReference type="Pfam" id="PF06445">
    <property type="entry name" value="GyrI-like"/>
    <property type="match status" value="1"/>
</dbReference>
<dbReference type="PIRSF" id="PIRSF031644">
    <property type="entry name" value="UCP031644"/>
    <property type="match status" value="1"/>
</dbReference>
<protein>
    <recommendedName>
        <fullName evidence="1">GyrI-like small molecule binding domain-containing protein</fullName>
    </recommendedName>
</protein>
<comment type="caution">
    <text evidence="2">The sequence shown here is derived from an EMBL/GenBank/DDBJ whole genome shotgun (WGS) entry which is preliminary data.</text>
</comment>
<organism evidence="2">
    <name type="scientific">Haloferax sp. CBA1149</name>
    <dbReference type="NCBI Taxonomy" id="2650753"/>
    <lineage>
        <taxon>Archaea</taxon>
        <taxon>Methanobacteriati</taxon>
        <taxon>Methanobacteriota</taxon>
        <taxon>Stenosarchaea group</taxon>
        <taxon>Halobacteria</taxon>
        <taxon>Halobacteriales</taxon>
        <taxon>Haloferacaceae</taxon>
        <taxon>Haloferax</taxon>
    </lineage>
</organism>
<reference evidence="2" key="1">
    <citation type="submission" date="2019-09" db="EMBL/GenBank/DDBJ databases">
        <title>Genomic analysis of Haloferax sp. CBA1149.</title>
        <authorList>
            <person name="Roh S.W."/>
        </authorList>
    </citation>
    <scope>NUCLEOTIDE SEQUENCE</scope>
    <source>
        <strain evidence="2">CBA1149</strain>
    </source>
</reference>
<dbReference type="InterPro" id="IPR029442">
    <property type="entry name" value="GyrI-like"/>
</dbReference>
<evidence type="ECO:0000313" key="2">
    <source>
        <dbReference type="EMBL" id="KAB1187557.1"/>
    </source>
</evidence>
<name>A0A643JYZ3_9EURY</name>
<feature type="domain" description="GyrI-like small molecule binding" evidence="1">
    <location>
        <begin position="20"/>
        <end position="195"/>
    </location>
</feature>
<dbReference type="SUPFAM" id="SSF55136">
    <property type="entry name" value="Probable bacterial effector-binding domain"/>
    <property type="match status" value="1"/>
</dbReference>
<dbReference type="EMBL" id="VZUS01000001">
    <property type="protein sequence ID" value="KAB1187557.1"/>
    <property type="molecule type" value="Genomic_DNA"/>
</dbReference>
<evidence type="ECO:0000259" key="1">
    <source>
        <dbReference type="Pfam" id="PF06445"/>
    </source>
</evidence>
<dbReference type="RefSeq" id="WP_151136344.1">
    <property type="nucleotide sequence ID" value="NZ_VZUS01000001.1"/>
</dbReference>
<accession>A0A643JYZ3</accession>
<dbReference type="InterPro" id="IPR008319">
    <property type="entry name" value="GyrI-like_CCH_Lin2189-like"/>
</dbReference>
<dbReference type="Gene3D" id="3.20.80.10">
    <property type="entry name" value="Regulatory factor, effector binding domain"/>
    <property type="match status" value="1"/>
</dbReference>
<sequence length="203" mass="23466">MESVDYKKELRDLYRQSKNEVSLVEVPPLNYLMIDGEGNPNTSPEFSAAVETLYPFSYAIRSIVKDEQDLKYVVMPLEGLWWADDMDAFEVGKKDEWKWTLLQMQPDVVTEDIVERARETVGKKKDLPALSRVRYESLDEGLAAQTLHVGPYADEGPTVERVHEFIDEQGYSRRGAHHEIYLSDMRRTDPEKLKTIVRQPATE</sequence>
<gene>
    <name evidence="2" type="ORF">Hfx1149_05745</name>
</gene>
<dbReference type="InterPro" id="IPR011256">
    <property type="entry name" value="Reg_factor_effector_dom_sf"/>
</dbReference>
<proteinExistence type="predicted"/>